<name>A0A839E8Z6_9PSEU</name>
<reference evidence="1 2" key="1">
    <citation type="submission" date="2020-07" db="EMBL/GenBank/DDBJ databases">
        <title>Sequencing the genomes of 1000 actinobacteria strains.</title>
        <authorList>
            <person name="Klenk H.-P."/>
        </authorList>
    </citation>
    <scope>NUCLEOTIDE SEQUENCE [LARGE SCALE GENOMIC DNA]</scope>
    <source>
        <strain evidence="1 2">DSM 45975</strain>
    </source>
</reference>
<protein>
    <submittedName>
        <fullName evidence="1">Uncharacterized protein</fullName>
    </submittedName>
</protein>
<evidence type="ECO:0000313" key="2">
    <source>
        <dbReference type="Proteomes" id="UP000569329"/>
    </source>
</evidence>
<dbReference type="EMBL" id="JACGWZ010000007">
    <property type="protein sequence ID" value="MBA8827308.1"/>
    <property type="molecule type" value="Genomic_DNA"/>
</dbReference>
<dbReference type="AlphaFoldDB" id="A0A839E8Z6"/>
<comment type="caution">
    <text evidence="1">The sequence shown here is derived from an EMBL/GenBank/DDBJ whole genome shotgun (WGS) entry which is preliminary data.</text>
</comment>
<evidence type="ECO:0000313" key="1">
    <source>
        <dbReference type="EMBL" id="MBA8827308.1"/>
    </source>
</evidence>
<dbReference type="RefSeq" id="WP_220480708.1">
    <property type="nucleotide sequence ID" value="NZ_JACGWZ010000007.1"/>
</dbReference>
<gene>
    <name evidence="1" type="ORF">FHX42_004692</name>
</gene>
<sequence length="133" mass="14409">MVRLTALSVLEHAGADGVEAVLGLSEDPVAGPAARMWLQGRDVDAEVPLRSDDDLTFALDSMSIAAEEDAEAFLSEFRDTATTNQIALVERMNLVRHSRRDSVLRVVAEGHPDERVASVARRSLGPVSRVRSS</sequence>
<dbReference type="Proteomes" id="UP000569329">
    <property type="component" value="Unassembled WGS sequence"/>
</dbReference>
<organism evidence="1 2">
    <name type="scientific">Halosaccharopolyspora lacisalsi</name>
    <dbReference type="NCBI Taxonomy" id="1000566"/>
    <lineage>
        <taxon>Bacteria</taxon>
        <taxon>Bacillati</taxon>
        <taxon>Actinomycetota</taxon>
        <taxon>Actinomycetes</taxon>
        <taxon>Pseudonocardiales</taxon>
        <taxon>Pseudonocardiaceae</taxon>
        <taxon>Halosaccharopolyspora</taxon>
    </lineage>
</organism>
<accession>A0A839E8Z6</accession>
<keyword evidence="2" id="KW-1185">Reference proteome</keyword>
<proteinExistence type="predicted"/>